<evidence type="ECO:0000313" key="11">
    <source>
        <dbReference type="Proteomes" id="UP000028302"/>
    </source>
</evidence>
<keyword evidence="2 7" id="KW-0812">Transmembrane</keyword>
<evidence type="ECO:0000256" key="1">
    <source>
        <dbReference type="ARBA" id="ARBA00004167"/>
    </source>
</evidence>
<evidence type="ECO:0000313" key="10">
    <source>
        <dbReference type="EMBL" id="KEZ77381.1"/>
    </source>
</evidence>
<evidence type="ECO:0000256" key="8">
    <source>
        <dbReference type="SAM" id="SignalP"/>
    </source>
</evidence>
<evidence type="ECO:0000256" key="7">
    <source>
        <dbReference type="SAM" id="Phobius"/>
    </source>
</evidence>
<evidence type="ECO:0000256" key="4">
    <source>
        <dbReference type="ARBA" id="ARBA00022989"/>
    </source>
</evidence>
<keyword evidence="5 7" id="KW-0472">Membrane</keyword>
<name>A0A084IKZ7_SALHC</name>
<dbReference type="AlphaFoldDB" id="A0A084IKZ7"/>
<dbReference type="GO" id="GO:0016020">
    <property type="term" value="C:membrane"/>
    <property type="evidence" value="ECO:0007669"/>
    <property type="project" value="UniProtKB-SubCell"/>
</dbReference>
<sequence length="227" mass="25359">MLNRMTRRLVVASLLGTTLLFSVAASAATQYVSDQLSINMRSGPGTKYRIEKLLDAGDKLDTLGSSSNGWTRVRTSSGNTGYVLTRFLSDQPAARDQVADLKNQVNQLQSDNADLKKELAQALHGSDKLGELKRNLVDENKKLKSQLQNIRETSADAIRISKENEKYRKQLMSLRSDVDRLKHENQALQSRREGMKIGALILFGGILLGLLLPMFRRRRGKGSWDSL</sequence>
<reference evidence="10 11" key="1">
    <citation type="submission" date="2013-03" db="EMBL/GenBank/DDBJ databases">
        <title>Salinisphaera hydrothermalis C41B8 Genome Sequencing.</title>
        <authorList>
            <person name="Li C."/>
            <person name="Lai Q."/>
            <person name="Shao Z."/>
        </authorList>
    </citation>
    <scope>NUCLEOTIDE SEQUENCE [LARGE SCALE GENOMIC DNA]</scope>
    <source>
        <strain evidence="10 11">C41B8</strain>
    </source>
</reference>
<dbReference type="Pfam" id="PF08239">
    <property type="entry name" value="SH3_3"/>
    <property type="match status" value="1"/>
</dbReference>
<dbReference type="Gene3D" id="2.30.30.40">
    <property type="entry name" value="SH3 Domains"/>
    <property type="match status" value="1"/>
</dbReference>
<dbReference type="eggNOG" id="COG3103">
    <property type="taxonomic scope" value="Bacteria"/>
</dbReference>
<feature type="coiled-coil region" evidence="6">
    <location>
        <begin position="91"/>
        <end position="191"/>
    </location>
</feature>
<dbReference type="SMART" id="SM00287">
    <property type="entry name" value="SH3b"/>
    <property type="match status" value="1"/>
</dbReference>
<evidence type="ECO:0000256" key="6">
    <source>
        <dbReference type="SAM" id="Coils"/>
    </source>
</evidence>
<feature type="domain" description="SH3b" evidence="9">
    <location>
        <begin position="27"/>
        <end position="92"/>
    </location>
</feature>
<dbReference type="Proteomes" id="UP000028302">
    <property type="component" value="Unassembled WGS sequence"/>
</dbReference>
<feature type="transmembrane region" description="Helical" evidence="7">
    <location>
        <begin position="197"/>
        <end position="215"/>
    </location>
</feature>
<comment type="subcellular location">
    <subcellularLocation>
        <location evidence="1">Membrane</location>
        <topology evidence="1">Single-pass membrane protein</topology>
    </subcellularLocation>
</comment>
<dbReference type="PROSITE" id="PS51781">
    <property type="entry name" value="SH3B"/>
    <property type="match status" value="1"/>
</dbReference>
<dbReference type="OrthoDB" id="9790951at2"/>
<feature type="chain" id="PRO_5001776555" evidence="8">
    <location>
        <begin position="28"/>
        <end position="227"/>
    </location>
</feature>
<dbReference type="InterPro" id="IPR016476">
    <property type="entry name" value="SH3_dom_pro"/>
</dbReference>
<evidence type="ECO:0000256" key="2">
    <source>
        <dbReference type="ARBA" id="ARBA00022692"/>
    </source>
</evidence>
<gene>
    <name evidence="10" type="ORF">C41B8_10143</name>
</gene>
<dbReference type="EMBL" id="APNK01000013">
    <property type="protein sequence ID" value="KEZ77381.1"/>
    <property type="molecule type" value="Genomic_DNA"/>
</dbReference>
<evidence type="ECO:0000259" key="9">
    <source>
        <dbReference type="PROSITE" id="PS51781"/>
    </source>
</evidence>
<evidence type="ECO:0000256" key="5">
    <source>
        <dbReference type="ARBA" id="ARBA00023136"/>
    </source>
</evidence>
<keyword evidence="3 8" id="KW-0732">Signal</keyword>
<protein>
    <submittedName>
        <fullName evidence="10">SH3 type 3 domain-containing protein</fullName>
    </submittedName>
</protein>
<keyword evidence="6" id="KW-0175">Coiled coil</keyword>
<comment type="caution">
    <text evidence="10">The sequence shown here is derived from an EMBL/GenBank/DDBJ whole genome shotgun (WGS) entry which is preliminary data.</text>
</comment>
<evidence type="ECO:0000256" key="3">
    <source>
        <dbReference type="ARBA" id="ARBA00022729"/>
    </source>
</evidence>
<dbReference type="STRING" id="1304275.C41B8_10143"/>
<keyword evidence="4 7" id="KW-1133">Transmembrane helix</keyword>
<dbReference type="InterPro" id="IPR003646">
    <property type="entry name" value="SH3-like_bac-type"/>
</dbReference>
<accession>A0A084IKZ7</accession>
<proteinExistence type="predicted"/>
<dbReference type="NCBIfam" id="TIGR04211">
    <property type="entry name" value="SH3_and_anchor"/>
    <property type="match status" value="1"/>
</dbReference>
<keyword evidence="11" id="KW-1185">Reference proteome</keyword>
<dbReference type="RefSeq" id="WP_037337444.1">
    <property type="nucleotide sequence ID" value="NZ_APNK01000013.1"/>
</dbReference>
<feature type="signal peptide" evidence="8">
    <location>
        <begin position="1"/>
        <end position="27"/>
    </location>
</feature>
<organism evidence="10 11">
    <name type="scientific">Salinisphaera hydrothermalis (strain C41B8)</name>
    <dbReference type="NCBI Taxonomy" id="1304275"/>
    <lineage>
        <taxon>Bacteria</taxon>
        <taxon>Pseudomonadati</taxon>
        <taxon>Pseudomonadota</taxon>
        <taxon>Gammaproteobacteria</taxon>
        <taxon>Salinisphaerales</taxon>
        <taxon>Salinisphaeraceae</taxon>
        <taxon>Salinisphaera</taxon>
    </lineage>
</organism>